<organism evidence="1 2">
    <name type="scientific">Muraenolepis orangiensis</name>
    <name type="common">Patagonian moray cod</name>
    <dbReference type="NCBI Taxonomy" id="630683"/>
    <lineage>
        <taxon>Eukaryota</taxon>
        <taxon>Metazoa</taxon>
        <taxon>Chordata</taxon>
        <taxon>Craniata</taxon>
        <taxon>Vertebrata</taxon>
        <taxon>Euteleostomi</taxon>
        <taxon>Actinopterygii</taxon>
        <taxon>Neopterygii</taxon>
        <taxon>Teleostei</taxon>
        <taxon>Neoteleostei</taxon>
        <taxon>Acanthomorphata</taxon>
        <taxon>Zeiogadaria</taxon>
        <taxon>Gadariae</taxon>
        <taxon>Gadiformes</taxon>
        <taxon>Muraenolepidoidei</taxon>
        <taxon>Muraenolepididae</taxon>
        <taxon>Muraenolepis</taxon>
    </lineage>
</organism>
<proteinExistence type="predicted"/>
<reference evidence="1" key="1">
    <citation type="submission" date="2022-07" db="EMBL/GenBank/DDBJ databases">
        <title>Chromosome-level genome of Muraenolepis orangiensis.</title>
        <authorList>
            <person name="Kim J."/>
        </authorList>
    </citation>
    <scope>NUCLEOTIDE SEQUENCE</scope>
    <source>
        <strain evidence="1">KU_S4_2022</strain>
        <tissue evidence="1">Muscle</tissue>
    </source>
</reference>
<name>A0A9Q0DXF5_9TELE</name>
<evidence type="ECO:0000313" key="1">
    <source>
        <dbReference type="EMBL" id="KAJ3595486.1"/>
    </source>
</evidence>
<keyword evidence="2" id="KW-1185">Reference proteome</keyword>
<dbReference type="EMBL" id="JANIIK010000111">
    <property type="protein sequence ID" value="KAJ3595486.1"/>
    <property type="molecule type" value="Genomic_DNA"/>
</dbReference>
<protein>
    <submittedName>
        <fullName evidence="1">Uncharacterized protein</fullName>
    </submittedName>
</protein>
<dbReference type="OrthoDB" id="8892594at2759"/>
<sequence length="70" mass="7777">MAVVAQSSYIFGLRKGVTNNLCFLDDQTVVFPAGNNCVRYNIDQKWQKFIPGEALITIQLVVDYSSSSTT</sequence>
<dbReference type="PANTHER" id="PTHR32215">
    <property type="entry name" value="CILIA- AND FLAGELLA-ASSOCIATED PROTEIN 57"/>
    <property type="match status" value="1"/>
</dbReference>
<dbReference type="InterPro" id="IPR052993">
    <property type="entry name" value="CFA-57"/>
</dbReference>
<comment type="caution">
    <text evidence="1">The sequence shown here is derived from an EMBL/GenBank/DDBJ whole genome shotgun (WGS) entry which is preliminary data.</text>
</comment>
<dbReference type="PANTHER" id="PTHR32215:SF0">
    <property type="entry name" value="CILIA- AND FLAGELLA-ASSOCIATED PROTEIN 57"/>
    <property type="match status" value="1"/>
</dbReference>
<gene>
    <name evidence="1" type="ORF">NHX12_004789</name>
</gene>
<accession>A0A9Q0DXF5</accession>
<dbReference type="AlphaFoldDB" id="A0A9Q0DXF5"/>
<evidence type="ECO:0000313" key="2">
    <source>
        <dbReference type="Proteomes" id="UP001148018"/>
    </source>
</evidence>
<dbReference type="Proteomes" id="UP001148018">
    <property type="component" value="Unassembled WGS sequence"/>
</dbReference>